<dbReference type="InterPro" id="IPR017441">
    <property type="entry name" value="Protein_kinase_ATP_BS"/>
</dbReference>
<dbReference type="InterPro" id="IPR001611">
    <property type="entry name" value="Leu-rich_rpt"/>
</dbReference>
<evidence type="ECO:0000256" key="10">
    <source>
        <dbReference type="ARBA" id="ARBA00048679"/>
    </source>
</evidence>
<dbReference type="InterPro" id="IPR032675">
    <property type="entry name" value="LRR_dom_sf"/>
</dbReference>
<organism evidence="13 14">
    <name type="scientific">Oryza sativa subsp. japonica</name>
    <name type="common">Rice</name>
    <dbReference type="NCBI Taxonomy" id="39947"/>
    <lineage>
        <taxon>Eukaryota</taxon>
        <taxon>Viridiplantae</taxon>
        <taxon>Streptophyta</taxon>
        <taxon>Embryophyta</taxon>
        <taxon>Tracheophyta</taxon>
        <taxon>Spermatophyta</taxon>
        <taxon>Magnoliopsida</taxon>
        <taxon>Liliopsida</taxon>
        <taxon>Poales</taxon>
        <taxon>Poaceae</taxon>
        <taxon>BOP clade</taxon>
        <taxon>Oryzoideae</taxon>
        <taxon>Oryzeae</taxon>
        <taxon>Oryzinae</taxon>
        <taxon>Oryza</taxon>
        <taxon>Oryza sativa</taxon>
    </lineage>
</organism>
<evidence type="ECO:0000313" key="13">
    <source>
        <dbReference type="EMBL" id="BAS94979.1"/>
    </source>
</evidence>
<evidence type="ECO:0000256" key="5">
    <source>
        <dbReference type="ARBA" id="ARBA00022729"/>
    </source>
</evidence>
<reference evidence="14" key="1">
    <citation type="journal article" date="2005" name="Nature">
        <title>The map-based sequence of the rice genome.</title>
        <authorList>
            <consortium name="International rice genome sequencing project (IRGSP)"/>
            <person name="Matsumoto T."/>
            <person name="Wu J."/>
            <person name="Kanamori H."/>
            <person name="Katayose Y."/>
            <person name="Fujisawa M."/>
            <person name="Namiki N."/>
            <person name="Mizuno H."/>
            <person name="Yamamoto K."/>
            <person name="Antonio B.A."/>
            <person name="Baba T."/>
            <person name="Sakata K."/>
            <person name="Nagamura Y."/>
            <person name="Aoki H."/>
            <person name="Arikawa K."/>
            <person name="Arita K."/>
            <person name="Bito T."/>
            <person name="Chiden Y."/>
            <person name="Fujitsuka N."/>
            <person name="Fukunaka R."/>
            <person name="Hamada M."/>
            <person name="Harada C."/>
            <person name="Hayashi A."/>
            <person name="Hijishita S."/>
            <person name="Honda M."/>
            <person name="Hosokawa S."/>
            <person name="Ichikawa Y."/>
            <person name="Idonuma A."/>
            <person name="Iijima M."/>
            <person name="Ikeda M."/>
            <person name="Ikeno M."/>
            <person name="Ito K."/>
            <person name="Ito S."/>
            <person name="Ito T."/>
            <person name="Ito Y."/>
            <person name="Ito Y."/>
            <person name="Iwabuchi A."/>
            <person name="Kamiya K."/>
            <person name="Karasawa W."/>
            <person name="Kurita K."/>
            <person name="Katagiri S."/>
            <person name="Kikuta A."/>
            <person name="Kobayashi H."/>
            <person name="Kobayashi N."/>
            <person name="Machita K."/>
            <person name="Maehara T."/>
            <person name="Masukawa M."/>
            <person name="Mizubayashi T."/>
            <person name="Mukai Y."/>
            <person name="Nagasaki H."/>
            <person name="Nagata Y."/>
            <person name="Naito S."/>
            <person name="Nakashima M."/>
            <person name="Nakama Y."/>
            <person name="Nakamichi Y."/>
            <person name="Nakamura M."/>
            <person name="Meguro A."/>
            <person name="Negishi M."/>
            <person name="Ohta I."/>
            <person name="Ohta T."/>
            <person name="Okamoto M."/>
            <person name="Ono N."/>
            <person name="Saji S."/>
            <person name="Sakaguchi M."/>
            <person name="Sakai K."/>
            <person name="Shibata M."/>
            <person name="Shimokawa T."/>
            <person name="Song J."/>
            <person name="Takazaki Y."/>
            <person name="Terasawa K."/>
            <person name="Tsugane M."/>
            <person name="Tsuji K."/>
            <person name="Ueda S."/>
            <person name="Waki K."/>
            <person name="Yamagata H."/>
            <person name="Yamamoto M."/>
            <person name="Yamamoto S."/>
            <person name="Yamane H."/>
            <person name="Yoshiki S."/>
            <person name="Yoshihara R."/>
            <person name="Yukawa K."/>
            <person name="Zhong H."/>
            <person name="Yano M."/>
            <person name="Yuan Q."/>
            <person name="Ouyang S."/>
            <person name="Liu J."/>
            <person name="Jones K.M."/>
            <person name="Gansberger K."/>
            <person name="Moffat K."/>
            <person name="Hill J."/>
            <person name="Bera J."/>
            <person name="Fadrosh D."/>
            <person name="Jin S."/>
            <person name="Johri S."/>
            <person name="Kim M."/>
            <person name="Overton L."/>
            <person name="Reardon M."/>
            <person name="Tsitrin T."/>
            <person name="Vuong H."/>
            <person name="Weaver B."/>
            <person name="Ciecko A."/>
            <person name="Tallon L."/>
            <person name="Jackson J."/>
            <person name="Pai G."/>
            <person name="Aken S.V."/>
            <person name="Utterback T."/>
            <person name="Reidmuller S."/>
            <person name="Feldblyum T."/>
            <person name="Hsiao J."/>
            <person name="Zismann V."/>
            <person name="Iobst S."/>
            <person name="de Vazeille A.R."/>
            <person name="Buell C.R."/>
            <person name="Ying K."/>
            <person name="Li Y."/>
            <person name="Lu T."/>
            <person name="Huang Y."/>
            <person name="Zhao Q."/>
            <person name="Feng Q."/>
            <person name="Zhang L."/>
            <person name="Zhu J."/>
            <person name="Weng Q."/>
            <person name="Mu J."/>
            <person name="Lu Y."/>
            <person name="Fan D."/>
            <person name="Liu Y."/>
            <person name="Guan J."/>
            <person name="Zhang Y."/>
            <person name="Yu S."/>
            <person name="Liu X."/>
            <person name="Zhang Y."/>
            <person name="Hong G."/>
            <person name="Han B."/>
            <person name="Choisne N."/>
            <person name="Demange N."/>
            <person name="Orjeda G."/>
            <person name="Samain S."/>
            <person name="Cattolico L."/>
            <person name="Pelletier E."/>
            <person name="Couloux A."/>
            <person name="Segurens B."/>
            <person name="Wincker P."/>
            <person name="D'Hont A."/>
            <person name="Scarpelli C."/>
            <person name="Weissenbach J."/>
            <person name="Salanoubat M."/>
            <person name="Quetier F."/>
            <person name="Yu Y."/>
            <person name="Kim H.R."/>
            <person name="Rambo T."/>
            <person name="Currie J."/>
            <person name="Collura K."/>
            <person name="Luo M."/>
            <person name="Yang T."/>
            <person name="Ammiraju J.S.S."/>
            <person name="Engler F."/>
            <person name="Soderlund C."/>
            <person name="Wing R.A."/>
            <person name="Palmer L.E."/>
            <person name="de la Bastide M."/>
            <person name="Spiegel L."/>
            <person name="Nascimento L."/>
            <person name="Zutavern T."/>
            <person name="O'Shaughnessy A."/>
            <person name="Dike S."/>
            <person name="Dedhia N."/>
            <person name="Preston R."/>
            <person name="Balija V."/>
            <person name="McCombie W.R."/>
            <person name="Chow T."/>
            <person name="Chen H."/>
            <person name="Chung M."/>
            <person name="Chen C."/>
            <person name="Shaw J."/>
            <person name="Wu H."/>
            <person name="Hsiao K."/>
            <person name="Chao Y."/>
            <person name="Chu M."/>
            <person name="Cheng C."/>
            <person name="Hour A."/>
            <person name="Lee P."/>
            <person name="Lin S."/>
            <person name="Lin Y."/>
            <person name="Liou J."/>
            <person name="Liu S."/>
            <person name="Hsing Y."/>
            <person name="Raghuvanshi S."/>
            <person name="Mohanty A."/>
            <person name="Bharti A.K."/>
            <person name="Gaur A."/>
            <person name="Gupta V."/>
            <person name="Kumar D."/>
            <person name="Ravi V."/>
            <person name="Vij S."/>
            <person name="Kapur A."/>
            <person name="Khurana P."/>
            <person name="Khurana P."/>
            <person name="Khurana J.P."/>
            <person name="Tyagi A.K."/>
            <person name="Gaikwad K."/>
            <person name="Singh A."/>
            <person name="Dalal V."/>
            <person name="Srivastava S."/>
            <person name="Dixit A."/>
            <person name="Pal A.K."/>
            <person name="Ghazi I.A."/>
            <person name="Yadav M."/>
            <person name="Pandit A."/>
            <person name="Bhargava A."/>
            <person name="Sureshbabu K."/>
            <person name="Batra K."/>
            <person name="Sharma T.R."/>
            <person name="Mohapatra T."/>
            <person name="Singh N.K."/>
            <person name="Messing J."/>
            <person name="Nelson A.B."/>
            <person name="Fuks G."/>
            <person name="Kavchok S."/>
            <person name="Keizer G."/>
            <person name="Linton E."/>
            <person name="Llaca V."/>
            <person name="Song R."/>
            <person name="Tanyolac B."/>
            <person name="Young S."/>
            <person name="Ho-Il K."/>
            <person name="Hahn J.H."/>
            <person name="Sangsakoo G."/>
            <person name="Vanavichit A."/>
            <person name="de Mattos Luiz.A.T."/>
            <person name="Zimmer P.D."/>
            <person name="Malone G."/>
            <person name="Dellagostin O."/>
            <person name="de Oliveira A.C."/>
            <person name="Bevan M."/>
            <person name="Bancroft I."/>
            <person name="Minx P."/>
            <person name="Cordum H."/>
            <person name="Wilson R."/>
            <person name="Cheng Z."/>
            <person name="Jin W."/>
            <person name="Jiang J."/>
            <person name="Leong S.A."/>
            <person name="Iwama H."/>
            <person name="Gojobori T."/>
            <person name="Itoh T."/>
            <person name="Niimura Y."/>
            <person name="Fujii Y."/>
            <person name="Habara T."/>
            <person name="Sakai H."/>
            <person name="Sato Y."/>
            <person name="Wilson G."/>
            <person name="Kumar K."/>
            <person name="McCouch S."/>
            <person name="Juretic N."/>
            <person name="Hoen D."/>
            <person name="Wright S."/>
            <person name="Bruskiewich R."/>
            <person name="Bureau T."/>
            <person name="Miyao A."/>
            <person name="Hirochika H."/>
            <person name="Nishikawa T."/>
            <person name="Kadowaki K."/>
            <person name="Sugiura M."/>
            <person name="Burr B."/>
            <person name="Sasaki T."/>
        </authorList>
    </citation>
    <scope>NUCLEOTIDE SEQUENCE [LARGE SCALE GENOMIC DNA]</scope>
    <source>
        <strain evidence="14">cv. Nipponbare</strain>
    </source>
</reference>
<keyword evidence="14" id="KW-1185">Reference proteome</keyword>
<evidence type="ECO:0000256" key="11">
    <source>
        <dbReference type="PROSITE-ProRule" id="PRU10141"/>
    </source>
</evidence>
<dbReference type="PANTHER" id="PTHR45631">
    <property type="entry name" value="OS07G0107800 PROTEIN-RELATED"/>
    <property type="match status" value="1"/>
</dbReference>
<reference evidence="13 14" key="3">
    <citation type="journal article" date="2013" name="Rice">
        <title>Improvement of the Oryza sativa Nipponbare reference genome using next generation sequence and optical map data.</title>
        <authorList>
            <person name="Kawahara Y."/>
            <person name="de la Bastide M."/>
            <person name="Hamilton J.P."/>
            <person name="Kanamori H."/>
            <person name="McCombie W.R."/>
            <person name="Ouyang S."/>
            <person name="Schwartz D.C."/>
            <person name="Tanaka T."/>
            <person name="Wu J."/>
            <person name="Zhou S."/>
            <person name="Childs K.L."/>
            <person name="Davidson R.M."/>
            <person name="Lin H."/>
            <person name="Quesada-Ocampo L."/>
            <person name="Vaillancourt B."/>
            <person name="Sakai H."/>
            <person name="Lee S.S."/>
            <person name="Kim J."/>
            <person name="Numa H."/>
            <person name="Itoh T."/>
            <person name="Buell C.R."/>
            <person name="Matsumoto T."/>
        </authorList>
    </citation>
    <scope>NUCLEOTIDE SEQUENCE [LARGE SCALE GENOMIC DNA]</scope>
    <source>
        <strain evidence="14">cv. Nipponbare</strain>
    </source>
</reference>
<dbReference type="InterPro" id="IPR011009">
    <property type="entry name" value="Kinase-like_dom_sf"/>
</dbReference>
<dbReference type="Pfam" id="PF07714">
    <property type="entry name" value="PK_Tyr_Ser-Thr"/>
    <property type="match status" value="1"/>
</dbReference>
<feature type="binding site" evidence="11">
    <location>
        <position position="364"/>
    </location>
    <ligand>
        <name>ATP</name>
        <dbReference type="ChEBI" id="CHEBI:30616"/>
    </ligand>
</feature>
<name>A0A0P0WPZ4_ORYSJ</name>
<evidence type="ECO:0000256" key="3">
    <source>
        <dbReference type="ARBA" id="ARBA00022614"/>
    </source>
</evidence>
<keyword evidence="11" id="KW-0547">Nucleotide-binding</keyword>
<dbReference type="Gene3D" id="1.10.510.10">
    <property type="entry name" value="Transferase(Phosphotransferase) domain 1"/>
    <property type="match status" value="1"/>
</dbReference>
<dbReference type="SMR" id="A0A0P0WPZ4"/>
<gene>
    <name evidence="13" type="ordered locus">Os05g0525000</name>
    <name evidence="13" type="ORF">OSNPB_050525000</name>
</gene>
<dbReference type="AlphaFoldDB" id="A0A0P0WPZ4"/>
<evidence type="ECO:0000256" key="9">
    <source>
        <dbReference type="ARBA" id="ARBA00047899"/>
    </source>
</evidence>
<keyword evidence="3" id="KW-0433">Leucine-rich repeat</keyword>
<dbReference type="SUPFAM" id="SSF52058">
    <property type="entry name" value="L domain-like"/>
    <property type="match status" value="1"/>
</dbReference>
<evidence type="ECO:0000313" key="14">
    <source>
        <dbReference type="Proteomes" id="UP000059680"/>
    </source>
</evidence>
<keyword evidence="11" id="KW-0067">ATP-binding</keyword>
<keyword evidence="5" id="KW-0732">Signal</keyword>
<dbReference type="InterPro" id="IPR003591">
    <property type="entry name" value="Leu-rich_rpt_typical-subtyp"/>
</dbReference>
<dbReference type="EMBL" id="AP014961">
    <property type="protein sequence ID" value="BAS94979.1"/>
    <property type="molecule type" value="Genomic_DNA"/>
</dbReference>
<dbReference type="SUPFAM" id="SSF56112">
    <property type="entry name" value="Protein kinase-like (PK-like)"/>
    <property type="match status" value="1"/>
</dbReference>
<dbReference type="Gene3D" id="3.30.200.20">
    <property type="entry name" value="Phosphorylase Kinase, domain 1"/>
    <property type="match status" value="1"/>
</dbReference>
<reference evidence="13 14" key="2">
    <citation type="journal article" date="2013" name="Plant Cell Physiol.">
        <title>Rice Annotation Project Database (RAP-DB): an integrative and interactive database for rice genomics.</title>
        <authorList>
            <person name="Sakai H."/>
            <person name="Lee S.S."/>
            <person name="Tanaka T."/>
            <person name="Numa H."/>
            <person name="Kim J."/>
            <person name="Kawahara Y."/>
            <person name="Wakimoto H."/>
            <person name="Yang C.C."/>
            <person name="Iwamoto M."/>
            <person name="Abe T."/>
            <person name="Yamada Y."/>
            <person name="Muto A."/>
            <person name="Inokuchi H."/>
            <person name="Ikemura T."/>
            <person name="Matsumoto T."/>
            <person name="Sasaki T."/>
            <person name="Itoh T."/>
        </authorList>
    </citation>
    <scope>NUCLEOTIDE SEQUENCE [LARGE SCALE GENOMIC DNA]</scope>
    <source>
        <strain evidence="14">cv. Nipponbare</strain>
    </source>
</reference>
<dbReference type="Pfam" id="PF12819">
    <property type="entry name" value="Malectin_like"/>
    <property type="match status" value="1"/>
</dbReference>
<dbReference type="InParanoid" id="A0A0P0WPZ4"/>
<dbReference type="STRING" id="39947.A0A0P0WPZ4"/>
<proteinExistence type="predicted"/>
<evidence type="ECO:0000256" key="4">
    <source>
        <dbReference type="ARBA" id="ARBA00022692"/>
    </source>
</evidence>
<keyword evidence="6" id="KW-0677">Repeat</keyword>
<comment type="catalytic activity">
    <reaction evidence="10">
        <text>L-seryl-[protein] + ATP = O-phospho-L-seryl-[protein] + ADP + H(+)</text>
        <dbReference type="Rhea" id="RHEA:17989"/>
        <dbReference type="Rhea" id="RHEA-COMP:9863"/>
        <dbReference type="Rhea" id="RHEA-COMP:11604"/>
        <dbReference type="ChEBI" id="CHEBI:15378"/>
        <dbReference type="ChEBI" id="CHEBI:29999"/>
        <dbReference type="ChEBI" id="CHEBI:30616"/>
        <dbReference type="ChEBI" id="CHEBI:83421"/>
        <dbReference type="ChEBI" id="CHEBI:456216"/>
        <dbReference type="EC" id="2.7.11.1"/>
    </reaction>
</comment>
<dbReference type="eggNOG" id="ENOG502QQCZ">
    <property type="taxonomic scope" value="Eukaryota"/>
</dbReference>
<evidence type="ECO:0000256" key="7">
    <source>
        <dbReference type="ARBA" id="ARBA00022989"/>
    </source>
</evidence>
<comment type="catalytic activity">
    <reaction evidence="9">
        <text>L-threonyl-[protein] + ATP = O-phospho-L-threonyl-[protein] + ADP + H(+)</text>
        <dbReference type="Rhea" id="RHEA:46608"/>
        <dbReference type="Rhea" id="RHEA-COMP:11060"/>
        <dbReference type="Rhea" id="RHEA-COMP:11605"/>
        <dbReference type="ChEBI" id="CHEBI:15378"/>
        <dbReference type="ChEBI" id="CHEBI:30013"/>
        <dbReference type="ChEBI" id="CHEBI:30616"/>
        <dbReference type="ChEBI" id="CHEBI:61977"/>
        <dbReference type="ChEBI" id="CHEBI:456216"/>
        <dbReference type="EC" id="2.7.11.1"/>
    </reaction>
</comment>
<accession>A0A0P0WPZ4</accession>
<dbReference type="PaxDb" id="39947-A0A0P0WPZ4"/>
<dbReference type="PROSITE" id="PS50011">
    <property type="entry name" value="PROTEIN_KINASE_DOM"/>
    <property type="match status" value="1"/>
</dbReference>
<dbReference type="InterPro" id="IPR000719">
    <property type="entry name" value="Prot_kinase_dom"/>
</dbReference>
<dbReference type="EC" id="2.7.11.1" evidence="2"/>
<dbReference type="PANTHER" id="PTHR45631:SF114">
    <property type="entry name" value="OS05G0525800 PROTEIN"/>
    <property type="match status" value="1"/>
</dbReference>
<keyword evidence="8" id="KW-0472">Membrane</keyword>
<feature type="domain" description="Protein kinase" evidence="12">
    <location>
        <begin position="336"/>
        <end position="586"/>
    </location>
</feature>
<dbReference type="Gene3D" id="3.80.10.10">
    <property type="entry name" value="Ribonuclease Inhibitor"/>
    <property type="match status" value="1"/>
</dbReference>
<dbReference type="Gramene" id="Os05t0525000-00">
    <property type="protein sequence ID" value="Os05t0525000-00"/>
    <property type="gene ID" value="Os05g0525000"/>
</dbReference>
<dbReference type="PROSITE" id="PS00107">
    <property type="entry name" value="PROTEIN_KINASE_ATP"/>
    <property type="match status" value="1"/>
</dbReference>
<comment type="subcellular location">
    <subcellularLocation>
        <location evidence="1">Cell membrane</location>
        <topology evidence="1">Single-pass membrane protein</topology>
    </subcellularLocation>
</comment>
<keyword evidence="7" id="KW-1133">Transmembrane helix</keyword>
<dbReference type="GO" id="GO:0004672">
    <property type="term" value="F:protein kinase activity"/>
    <property type="evidence" value="ECO:0007669"/>
    <property type="project" value="InterPro"/>
</dbReference>
<evidence type="ECO:0000259" key="12">
    <source>
        <dbReference type="PROSITE" id="PS50011"/>
    </source>
</evidence>
<dbReference type="GO" id="GO:0005886">
    <property type="term" value="C:plasma membrane"/>
    <property type="evidence" value="ECO:0007669"/>
    <property type="project" value="UniProtKB-SubCell"/>
</dbReference>
<dbReference type="OMA" id="DERCRHR"/>
<protein>
    <recommendedName>
        <fullName evidence="2">non-specific serine/threonine protein kinase</fullName>
        <ecNumber evidence="2">2.7.11.1</ecNumber>
    </recommendedName>
</protein>
<evidence type="ECO:0000256" key="2">
    <source>
        <dbReference type="ARBA" id="ARBA00012513"/>
    </source>
</evidence>
<dbReference type="FunFam" id="3.80.10.10:FF:000129">
    <property type="entry name" value="Leucine-rich repeat receptor-like kinase"/>
    <property type="match status" value="1"/>
</dbReference>
<dbReference type="Proteomes" id="UP000059680">
    <property type="component" value="Chromosome 5"/>
</dbReference>
<dbReference type="GO" id="GO:0005524">
    <property type="term" value="F:ATP binding"/>
    <property type="evidence" value="ECO:0007669"/>
    <property type="project" value="UniProtKB-UniRule"/>
</dbReference>
<dbReference type="SMART" id="SM00369">
    <property type="entry name" value="LRR_TYP"/>
    <property type="match status" value="2"/>
</dbReference>
<dbReference type="FunFam" id="3.30.200.20:FF:000394">
    <property type="entry name" value="Leucine-rich repeat receptor-like protein kinase"/>
    <property type="match status" value="1"/>
</dbReference>
<dbReference type="PROSITE" id="PS51450">
    <property type="entry name" value="LRR"/>
    <property type="match status" value="1"/>
</dbReference>
<evidence type="ECO:0000256" key="8">
    <source>
        <dbReference type="ARBA" id="ARBA00023136"/>
    </source>
</evidence>
<keyword evidence="4" id="KW-0812">Transmembrane</keyword>
<dbReference type="InterPro" id="IPR001245">
    <property type="entry name" value="Ser-Thr/Tyr_kinase_cat_dom"/>
</dbReference>
<sequence>MSRYPDDPRDRVWTPWDSPSNWTEISTTRPVQQTYDDLFEVPTAVMQTAIVPMFATDNIELAWVAYTQPKDPSPGYIAIMHFSELELSPPSRDVREFYINLNGNMMYSKGYKPVYLYAHAIYNTNPFLRYPQYNISINATYNSTMRPFINAMEVYSVFSTTTIGTYGQDASAMMVIKEKYQVKKNWMGDPCIPTEFTWESLTCSYENSKHVIKINLSSSGLSGEISSSFGDLKALQYLDLSNNNLTGSIPDALSQLPSLTVLDLTGNQLNGSIPSGLLKRIQDVAPFFAYEGSMNTSIKPQNEANYVPTNDSDGHGSSMQLENRRFTYKDLEKITNNFQRVLGRGGFGKVYDGFLEEGTQVAVKLRSESSNQGDKEFLVEAQILTRIHHKNLVSMIGYCKNGKYMALVYEYMSEGTLQEHIAGKRNNGRHLTWRERLRIALESAQGKSAVLRDPEPISIIHWAQQRLAQGNIEEVVDACMCGDHDVIGVWKVADIAFKCTAQVSARRPTMTDVVAQLQECLELEEEHCAVNDANNNFYTSNNSKPNSSYDTYAADHSIDVSQNSVAFEMEKNFGRMPSTAPGPATR</sequence>
<evidence type="ECO:0000256" key="6">
    <source>
        <dbReference type="ARBA" id="ARBA00022737"/>
    </source>
</evidence>
<evidence type="ECO:0000256" key="1">
    <source>
        <dbReference type="ARBA" id="ARBA00004162"/>
    </source>
</evidence>
<dbReference type="PRINTS" id="PR00019">
    <property type="entry name" value="LEURICHRPT"/>
</dbReference>
<dbReference type="InterPro" id="IPR024788">
    <property type="entry name" value="Malectin-like_Carb-bd_dom"/>
</dbReference>
<dbReference type="Pfam" id="PF13855">
    <property type="entry name" value="LRR_8"/>
    <property type="match status" value="1"/>
</dbReference>